<dbReference type="RefSeq" id="WP_349296852.1">
    <property type="nucleotide sequence ID" value="NZ_JBEDNQ010000002.1"/>
</dbReference>
<keyword evidence="1" id="KW-0285">Flavoprotein</keyword>
<sequence length="321" mass="34484">MRLSLSIPPNLVEDVQHWRFVLDFARICDEAGVDRIVAPDHVVFGEQLEAYANPAIGGIANGSQPTGPDGNYFEPMSLLAALCGVTENVRLGTNILLAALRRPMVLAKSAATIDVLSGGRLDLGVGVGWQREEYETAGLDFAGRGRLLDHTLEVCRQLWTETRASYESAELSFDGIHSMPKPLQDGGVPILCGGRANKNVARRIARFGAGWITWDVGAEDMASNVTRMRELVVVAGGADRPFPVHVGLFLDVDDAGRPDPARTFACLPTLADAGVTDVTLYRVRPPLVAAEAADFIGALVTEFRERAPREAAGRPSAVRSG</sequence>
<feature type="domain" description="Luciferase-like" evidence="5">
    <location>
        <begin position="13"/>
        <end position="253"/>
    </location>
</feature>
<name>A0ABV1K5M1_9PSEU</name>
<dbReference type="Proteomes" id="UP001494902">
    <property type="component" value="Unassembled WGS sequence"/>
</dbReference>
<dbReference type="InterPro" id="IPR011251">
    <property type="entry name" value="Luciferase-like_dom"/>
</dbReference>
<protein>
    <submittedName>
        <fullName evidence="6">TIGR03619 family F420-dependent LLM class oxidoreductase</fullName>
        <ecNumber evidence="6">1.-.-.-</ecNumber>
    </submittedName>
</protein>
<keyword evidence="2" id="KW-0288">FMN</keyword>
<dbReference type="InterPro" id="IPR019921">
    <property type="entry name" value="Lucif-like_OxRdtase_Rv2161c"/>
</dbReference>
<evidence type="ECO:0000256" key="1">
    <source>
        <dbReference type="ARBA" id="ARBA00022630"/>
    </source>
</evidence>
<dbReference type="PANTHER" id="PTHR42847">
    <property type="entry name" value="ALKANESULFONATE MONOOXYGENASE"/>
    <property type="match status" value="1"/>
</dbReference>
<dbReference type="InterPro" id="IPR050172">
    <property type="entry name" value="SsuD_RutA_monooxygenase"/>
</dbReference>
<proteinExistence type="predicted"/>
<accession>A0ABV1K5M1</accession>
<dbReference type="NCBIfam" id="TIGR03619">
    <property type="entry name" value="F420_Rv2161c"/>
    <property type="match status" value="1"/>
</dbReference>
<dbReference type="SUPFAM" id="SSF51679">
    <property type="entry name" value="Bacterial luciferase-like"/>
    <property type="match status" value="1"/>
</dbReference>
<comment type="caution">
    <text evidence="6">The sequence shown here is derived from an EMBL/GenBank/DDBJ whole genome shotgun (WGS) entry which is preliminary data.</text>
</comment>
<evidence type="ECO:0000256" key="4">
    <source>
        <dbReference type="ARBA" id="ARBA00023033"/>
    </source>
</evidence>
<evidence type="ECO:0000313" key="6">
    <source>
        <dbReference type="EMBL" id="MEQ3549755.1"/>
    </source>
</evidence>
<evidence type="ECO:0000256" key="3">
    <source>
        <dbReference type="ARBA" id="ARBA00023002"/>
    </source>
</evidence>
<keyword evidence="3 6" id="KW-0560">Oxidoreductase</keyword>
<dbReference type="InterPro" id="IPR036661">
    <property type="entry name" value="Luciferase-like_sf"/>
</dbReference>
<keyword evidence="7" id="KW-1185">Reference proteome</keyword>
<evidence type="ECO:0000256" key="2">
    <source>
        <dbReference type="ARBA" id="ARBA00022643"/>
    </source>
</evidence>
<dbReference type="PANTHER" id="PTHR42847:SF4">
    <property type="entry name" value="ALKANESULFONATE MONOOXYGENASE-RELATED"/>
    <property type="match status" value="1"/>
</dbReference>
<dbReference type="EC" id="1.-.-.-" evidence="6"/>
<evidence type="ECO:0000313" key="7">
    <source>
        <dbReference type="Proteomes" id="UP001494902"/>
    </source>
</evidence>
<dbReference type="GO" id="GO:0016491">
    <property type="term" value="F:oxidoreductase activity"/>
    <property type="evidence" value="ECO:0007669"/>
    <property type="project" value="UniProtKB-KW"/>
</dbReference>
<dbReference type="Gene3D" id="3.20.20.30">
    <property type="entry name" value="Luciferase-like domain"/>
    <property type="match status" value="1"/>
</dbReference>
<organism evidence="6 7">
    <name type="scientific">Pseudonocardia nematodicida</name>
    <dbReference type="NCBI Taxonomy" id="1206997"/>
    <lineage>
        <taxon>Bacteria</taxon>
        <taxon>Bacillati</taxon>
        <taxon>Actinomycetota</taxon>
        <taxon>Actinomycetes</taxon>
        <taxon>Pseudonocardiales</taxon>
        <taxon>Pseudonocardiaceae</taxon>
        <taxon>Pseudonocardia</taxon>
    </lineage>
</organism>
<gene>
    <name evidence="6" type="ORF">WIS52_04670</name>
</gene>
<dbReference type="Pfam" id="PF00296">
    <property type="entry name" value="Bac_luciferase"/>
    <property type="match status" value="1"/>
</dbReference>
<evidence type="ECO:0000259" key="5">
    <source>
        <dbReference type="Pfam" id="PF00296"/>
    </source>
</evidence>
<reference evidence="6 7" key="1">
    <citation type="submission" date="2024-03" db="EMBL/GenBank/DDBJ databases">
        <title>Draft genome sequence of Pseudonocardia nematodicida JCM 31783.</title>
        <authorList>
            <person name="Butdee W."/>
            <person name="Duangmal K."/>
        </authorList>
    </citation>
    <scope>NUCLEOTIDE SEQUENCE [LARGE SCALE GENOMIC DNA]</scope>
    <source>
        <strain evidence="6 7">JCM 31783</strain>
    </source>
</reference>
<keyword evidence="4" id="KW-0503">Monooxygenase</keyword>
<dbReference type="EMBL" id="JBEDNQ010000002">
    <property type="protein sequence ID" value="MEQ3549755.1"/>
    <property type="molecule type" value="Genomic_DNA"/>
</dbReference>